<sequence length="202" mass="22167">MKPNTITPELTHSREDIARQNRELRKLCAAILPAARKLVQQGVARTTAREASAVQTGEADALLKSLLAELDEYIAAQPDALPELLNRDLSADAPAFDEAEDDRQWIDQMAGDWALAAAGFWLEMGELNRQESLLASLATGQDSDMLAAFDLVASRFHVGREGRALLPKLNQLTRPVFITTQVPIEISTTLYVPEPAGSYVQK</sequence>
<dbReference type="EMBL" id="JACEZU010000002">
    <property type="protein sequence ID" value="MBA5686614.1"/>
    <property type="molecule type" value="Genomic_DNA"/>
</dbReference>
<reference evidence="1 2" key="1">
    <citation type="submission" date="2020-07" db="EMBL/GenBank/DDBJ databases">
        <title>Novel species isolated from subtropical streams in China.</title>
        <authorList>
            <person name="Lu H."/>
        </authorList>
    </citation>
    <scope>NUCLEOTIDE SEQUENCE [LARGE SCALE GENOMIC DNA]</scope>
    <source>
        <strain evidence="1 2">LX47W</strain>
    </source>
</reference>
<dbReference type="Proteomes" id="UP000573499">
    <property type="component" value="Unassembled WGS sequence"/>
</dbReference>
<comment type="caution">
    <text evidence="1">The sequence shown here is derived from an EMBL/GenBank/DDBJ whole genome shotgun (WGS) entry which is preliminary data.</text>
</comment>
<keyword evidence="2" id="KW-1185">Reference proteome</keyword>
<dbReference type="AlphaFoldDB" id="A0A7W2IJK4"/>
<evidence type="ECO:0000313" key="1">
    <source>
        <dbReference type="EMBL" id="MBA5686614.1"/>
    </source>
</evidence>
<name>A0A7W2IJK4_9BURK</name>
<proteinExistence type="predicted"/>
<accession>A0A7W2IJK4</accession>
<protein>
    <submittedName>
        <fullName evidence="1">Uncharacterized protein</fullName>
    </submittedName>
</protein>
<gene>
    <name evidence="1" type="ORF">H3H39_06050</name>
</gene>
<evidence type="ECO:0000313" key="2">
    <source>
        <dbReference type="Proteomes" id="UP000573499"/>
    </source>
</evidence>
<organism evidence="1 2">
    <name type="scientific">Rugamonas apoptosis</name>
    <dbReference type="NCBI Taxonomy" id="2758570"/>
    <lineage>
        <taxon>Bacteria</taxon>
        <taxon>Pseudomonadati</taxon>
        <taxon>Pseudomonadota</taxon>
        <taxon>Betaproteobacteria</taxon>
        <taxon>Burkholderiales</taxon>
        <taxon>Oxalobacteraceae</taxon>
        <taxon>Telluria group</taxon>
        <taxon>Rugamonas</taxon>
    </lineage>
</organism>
<dbReference type="RefSeq" id="WP_182152435.1">
    <property type="nucleotide sequence ID" value="NZ_JACEZU010000002.1"/>
</dbReference>